<gene>
    <name evidence="14" type="ORF">CLVI_17740</name>
</gene>
<evidence type="ECO:0000256" key="4">
    <source>
        <dbReference type="ARBA" id="ARBA00022670"/>
    </source>
</evidence>
<evidence type="ECO:0000256" key="6">
    <source>
        <dbReference type="ARBA" id="ARBA00022723"/>
    </source>
</evidence>
<dbReference type="Proteomes" id="UP000239471">
    <property type="component" value="Unassembled WGS sequence"/>
</dbReference>
<dbReference type="GO" id="GO:0006508">
    <property type="term" value="P:proteolysis"/>
    <property type="evidence" value="ECO:0007669"/>
    <property type="project" value="UniProtKB-KW"/>
</dbReference>
<dbReference type="OrthoDB" id="166377at2"/>
<dbReference type="AlphaFoldDB" id="A0A2T0BEY5"/>
<keyword evidence="6" id="KW-0479">Metal-binding</keyword>
<feature type="domain" description="Peptidase M50" evidence="13">
    <location>
        <begin position="109"/>
        <end position="156"/>
    </location>
</feature>
<dbReference type="RefSeq" id="WP_106059751.1">
    <property type="nucleotide sequence ID" value="NZ_PVXQ01000016.1"/>
</dbReference>
<keyword evidence="8" id="KW-0862">Zinc</keyword>
<evidence type="ECO:0000256" key="12">
    <source>
        <dbReference type="SAM" id="Phobius"/>
    </source>
</evidence>
<dbReference type="InterPro" id="IPR046342">
    <property type="entry name" value="CBS_dom_sf"/>
</dbReference>
<dbReference type="Pfam" id="PF02163">
    <property type="entry name" value="Peptidase_M50"/>
    <property type="match status" value="1"/>
</dbReference>
<comment type="similarity">
    <text evidence="3">Belongs to the peptidase M50B family.</text>
</comment>
<evidence type="ECO:0000256" key="8">
    <source>
        <dbReference type="ARBA" id="ARBA00022833"/>
    </source>
</evidence>
<keyword evidence="5 12" id="KW-0812">Transmembrane</keyword>
<evidence type="ECO:0000313" key="14">
    <source>
        <dbReference type="EMBL" id="PRR82434.1"/>
    </source>
</evidence>
<evidence type="ECO:0000256" key="9">
    <source>
        <dbReference type="ARBA" id="ARBA00022989"/>
    </source>
</evidence>
<keyword evidence="15" id="KW-1185">Reference proteome</keyword>
<protein>
    <submittedName>
        <fullName evidence="14">Peptidase family M50</fullName>
    </submittedName>
</protein>
<feature type="transmembrane region" description="Helical" evidence="12">
    <location>
        <begin position="108"/>
        <end position="127"/>
    </location>
</feature>
<evidence type="ECO:0000256" key="10">
    <source>
        <dbReference type="ARBA" id="ARBA00023049"/>
    </source>
</evidence>
<evidence type="ECO:0000256" key="2">
    <source>
        <dbReference type="ARBA" id="ARBA00004141"/>
    </source>
</evidence>
<evidence type="ECO:0000256" key="5">
    <source>
        <dbReference type="ARBA" id="ARBA00022692"/>
    </source>
</evidence>
<sequence length="283" mass="32331">MKKKTKILLLQFATLIVVCSLSSKLLLGFVWVILHEAAHILVAKGFGINLFNIYLHITGVSAEIGDLDELSENKRLLVFLAGPLFNMGAIIILIWLRDSYNIVLGEGSILINIGLLIFNLLPAYPLDGVRIYEIILGRKKLYKNMKKILVNISFGVVGTLTVLFILTIYIHKANFSLLLAAILIAYSTFLEKEKTMYILMGNIIKKRKKLIKENYIENKSISVYYKRDLVKVLSLIDRNKFNSFFVLDEELQLLGIIYEDELINALKNYGNMTLEEFVKKKHI</sequence>
<keyword evidence="4" id="KW-0645">Protease</keyword>
<accession>A0A2T0BEY5</accession>
<dbReference type="PANTHER" id="PTHR39188:SF3">
    <property type="entry name" value="STAGE IV SPORULATION PROTEIN FB"/>
    <property type="match status" value="1"/>
</dbReference>
<organism evidence="14 15">
    <name type="scientific">Clostridium vincentii</name>
    <dbReference type="NCBI Taxonomy" id="52704"/>
    <lineage>
        <taxon>Bacteria</taxon>
        <taxon>Bacillati</taxon>
        <taxon>Bacillota</taxon>
        <taxon>Clostridia</taxon>
        <taxon>Eubacteriales</taxon>
        <taxon>Clostridiaceae</taxon>
        <taxon>Clostridium</taxon>
    </lineage>
</organism>
<feature type="transmembrane region" description="Helical" evidence="12">
    <location>
        <begin position="76"/>
        <end position="96"/>
    </location>
</feature>
<evidence type="ECO:0000256" key="3">
    <source>
        <dbReference type="ARBA" id="ARBA00007931"/>
    </source>
</evidence>
<keyword evidence="7" id="KW-0378">Hydrolase</keyword>
<evidence type="ECO:0000256" key="7">
    <source>
        <dbReference type="ARBA" id="ARBA00022801"/>
    </source>
</evidence>
<feature type="transmembrane region" description="Helical" evidence="12">
    <location>
        <begin position="32"/>
        <end position="55"/>
    </location>
</feature>
<evidence type="ECO:0000313" key="15">
    <source>
        <dbReference type="Proteomes" id="UP000239471"/>
    </source>
</evidence>
<reference evidence="14 15" key="1">
    <citation type="submission" date="2018-03" db="EMBL/GenBank/DDBJ databases">
        <title>Genome sequence of Clostridium vincentii DSM 10228.</title>
        <authorList>
            <person name="Poehlein A."/>
            <person name="Daniel R."/>
        </authorList>
    </citation>
    <scope>NUCLEOTIDE SEQUENCE [LARGE SCALE GENOMIC DNA]</scope>
    <source>
        <strain evidence="14 15">DSM 10228</strain>
    </source>
</reference>
<dbReference type="GO" id="GO:0008237">
    <property type="term" value="F:metallopeptidase activity"/>
    <property type="evidence" value="ECO:0007669"/>
    <property type="project" value="UniProtKB-KW"/>
</dbReference>
<dbReference type="EMBL" id="PVXQ01000016">
    <property type="protein sequence ID" value="PRR82434.1"/>
    <property type="molecule type" value="Genomic_DNA"/>
</dbReference>
<evidence type="ECO:0000256" key="1">
    <source>
        <dbReference type="ARBA" id="ARBA00001947"/>
    </source>
</evidence>
<dbReference type="GO" id="GO:0016020">
    <property type="term" value="C:membrane"/>
    <property type="evidence" value="ECO:0007669"/>
    <property type="project" value="UniProtKB-SubCell"/>
</dbReference>
<comment type="caution">
    <text evidence="14">The sequence shown here is derived from an EMBL/GenBank/DDBJ whole genome shotgun (WGS) entry which is preliminary data.</text>
</comment>
<proteinExistence type="inferred from homology"/>
<dbReference type="SUPFAM" id="SSF54631">
    <property type="entry name" value="CBS-domain pair"/>
    <property type="match status" value="1"/>
</dbReference>
<dbReference type="GO" id="GO:0046872">
    <property type="term" value="F:metal ion binding"/>
    <property type="evidence" value="ECO:0007669"/>
    <property type="project" value="UniProtKB-KW"/>
</dbReference>
<keyword evidence="9 12" id="KW-1133">Transmembrane helix</keyword>
<comment type="cofactor">
    <cofactor evidence="1">
        <name>Zn(2+)</name>
        <dbReference type="ChEBI" id="CHEBI:29105"/>
    </cofactor>
</comment>
<comment type="subcellular location">
    <subcellularLocation>
        <location evidence="2">Membrane</location>
        <topology evidence="2">Multi-pass membrane protein</topology>
    </subcellularLocation>
</comment>
<dbReference type="PANTHER" id="PTHR39188">
    <property type="entry name" value="MEMBRANE-ASSOCIATED ZINC METALLOPROTEASE M50B"/>
    <property type="match status" value="1"/>
</dbReference>
<evidence type="ECO:0000259" key="13">
    <source>
        <dbReference type="Pfam" id="PF02163"/>
    </source>
</evidence>
<dbReference type="InterPro" id="IPR008915">
    <property type="entry name" value="Peptidase_M50"/>
</dbReference>
<name>A0A2T0BEY5_9CLOT</name>
<feature type="transmembrane region" description="Helical" evidence="12">
    <location>
        <begin position="175"/>
        <end position="190"/>
    </location>
</feature>
<feature type="transmembrane region" description="Helical" evidence="12">
    <location>
        <begin position="148"/>
        <end position="169"/>
    </location>
</feature>
<keyword evidence="11 12" id="KW-0472">Membrane</keyword>
<keyword evidence="10" id="KW-0482">Metalloprotease</keyword>
<evidence type="ECO:0000256" key="11">
    <source>
        <dbReference type="ARBA" id="ARBA00023136"/>
    </source>
</evidence>